<feature type="compositionally biased region" description="Basic and acidic residues" evidence="4">
    <location>
        <begin position="360"/>
        <end position="369"/>
    </location>
</feature>
<gene>
    <name evidence="6" type="ORF">O181_073389</name>
</gene>
<dbReference type="InterPro" id="IPR021109">
    <property type="entry name" value="Peptidase_aspartic_dom_sf"/>
</dbReference>
<comment type="caution">
    <text evidence="6">The sequence shown here is derived from an EMBL/GenBank/DDBJ whole genome shotgun (WGS) entry which is preliminary data.</text>
</comment>
<feature type="region of interest" description="Disordered" evidence="4">
    <location>
        <begin position="648"/>
        <end position="669"/>
    </location>
</feature>
<keyword evidence="3" id="KW-0175">Coiled coil</keyword>
<evidence type="ECO:0000256" key="1">
    <source>
        <dbReference type="ARBA" id="ARBA00022750"/>
    </source>
</evidence>
<evidence type="ECO:0000256" key="3">
    <source>
        <dbReference type="SAM" id="Coils"/>
    </source>
</evidence>
<evidence type="ECO:0000313" key="7">
    <source>
        <dbReference type="Proteomes" id="UP000765509"/>
    </source>
</evidence>
<dbReference type="GO" id="GO:0004190">
    <property type="term" value="F:aspartic-type endopeptidase activity"/>
    <property type="evidence" value="ECO:0007669"/>
    <property type="project" value="UniProtKB-KW"/>
</dbReference>
<dbReference type="CDD" id="cd00303">
    <property type="entry name" value="retropepsin_like"/>
    <property type="match status" value="1"/>
</dbReference>
<dbReference type="PROSITE" id="PS50175">
    <property type="entry name" value="ASP_PROT_RETROV"/>
    <property type="match status" value="1"/>
</dbReference>
<keyword evidence="1" id="KW-0645">Protease</keyword>
<evidence type="ECO:0000256" key="4">
    <source>
        <dbReference type="SAM" id="MobiDB-lite"/>
    </source>
</evidence>
<organism evidence="6 7">
    <name type="scientific">Austropuccinia psidii MF-1</name>
    <dbReference type="NCBI Taxonomy" id="1389203"/>
    <lineage>
        <taxon>Eukaryota</taxon>
        <taxon>Fungi</taxon>
        <taxon>Dikarya</taxon>
        <taxon>Basidiomycota</taxon>
        <taxon>Pucciniomycotina</taxon>
        <taxon>Pucciniomycetes</taxon>
        <taxon>Pucciniales</taxon>
        <taxon>Sphaerophragmiaceae</taxon>
        <taxon>Austropuccinia</taxon>
    </lineage>
</organism>
<dbReference type="Proteomes" id="UP000765509">
    <property type="component" value="Unassembled WGS sequence"/>
</dbReference>
<protein>
    <recommendedName>
        <fullName evidence="5">Peptidase A2 domain-containing protein</fullName>
    </recommendedName>
</protein>
<dbReference type="GO" id="GO:0006508">
    <property type="term" value="P:proteolysis"/>
    <property type="evidence" value="ECO:0007669"/>
    <property type="project" value="InterPro"/>
</dbReference>
<keyword evidence="2" id="KW-0378">Hydrolase</keyword>
<dbReference type="InterPro" id="IPR018061">
    <property type="entry name" value="Retropepsins"/>
</dbReference>
<name>A0A9Q3F701_9BASI</name>
<dbReference type="EMBL" id="AVOT02038744">
    <property type="protein sequence ID" value="MBW0533674.1"/>
    <property type="molecule type" value="Genomic_DNA"/>
</dbReference>
<feature type="compositionally biased region" description="Acidic residues" evidence="4">
    <location>
        <begin position="650"/>
        <end position="669"/>
    </location>
</feature>
<proteinExistence type="predicted"/>
<feature type="region of interest" description="Disordered" evidence="4">
    <location>
        <begin position="296"/>
        <end position="321"/>
    </location>
</feature>
<accession>A0A9Q3F701</accession>
<dbReference type="InterPro" id="IPR001995">
    <property type="entry name" value="Peptidase_A2_cat"/>
</dbReference>
<feature type="coiled-coil region" evidence="3">
    <location>
        <begin position="235"/>
        <end position="266"/>
    </location>
</feature>
<dbReference type="Gene3D" id="2.40.70.10">
    <property type="entry name" value="Acid Proteases"/>
    <property type="match status" value="1"/>
</dbReference>
<sequence>MFHEDVFDCLSSDIKGAISKEMIKDNVMVRAEDGGYLIPPMRILKKYIEQELEARILVTKRLSSPRIKTVKNESITKENNVKFKEELFPGMQEALKKMKELTKTLKEQQVVVNKEVPREKEVSKQFMEQLDELSKIAKPQKIAYANPQAENSGFRPKENLPPASSRYVPYAPAQNAPKPFVRCYYCSEEGHSTGRCNELIEDQNKKWVIRQGFNYLYPNWARIPTDGKLSPKQLVREFQKEQEELKKKLEEKAKEEEQKKKEKSTAFITMDNWEDWQPPSISTGREPLGYAYGLRNTKQRRENEDRAKAQSQPLPEREVTQPQEILKKKTSIPGGFIDNDDQEEEKVIIPTRYKSPRPLEANKEEEGAIHKNKTPQKQPMDEVKTIIKAPKEGRAVIKPKREDKEEVPIVEKVINKVLDQKINLTLEEIFTISPRFMNELKFLSDREKKYLMSLKSINNEERVEDQEGNQQDIIIEERMHYACPLGMIEVSIGLEGHKVKALVDTGAELSIIPEVESIKAGIPMRALNMRLKGIGGHSTAIVGLSENTLLILPSGDERKIHFFVARGAVHTVIGRPFLADNGIRLEHSQTQGEILSFRELDGRRLCIPICSPESKGWHAQLPKETEMCNMAKANNMEVLEKNEELRFEETNSEDVQEMEEEQEISGLYEEDILEVQGKQKKKEV</sequence>
<evidence type="ECO:0000256" key="2">
    <source>
        <dbReference type="ARBA" id="ARBA00022801"/>
    </source>
</evidence>
<feature type="compositionally biased region" description="Basic and acidic residues" evidence="4">
    <location>
        <begin position="299"/>
        <end position="308"/>
    </location>
</feature>
<evidence type="ECO:0000313" key="6">
    <source>
        <dbReference type="EMBL" id="MBW0533674.1"/>
    </source>
</evidence>
<dbReference type="SUPFAM" id="SSF50630">
    <property type="entry name" value="Acid proteases"/>
    <property type="match status" value="1"/>
</dbReference>
<keyword evidence="7" id="KW-1185">Reference proteome</keyword>
<keyword evidence="1" id="KW-0064">Aspartyl protease</keyword>
<reference evidence="6" key="1">
    <citation type="submission" date="2021-03" db="EMBL/GenBank/DDBJ databases">
        <title>Draft genome sequence of rust myrtle Austropuccinia psidii MF-1, a brazilian biotype.</title>
        <authorList>
            <person name="Quecine M.C."/>
            <person name="Pachon D.M.R."/>
            <person name="Bonatelli M.L."/>
            <person name="Correr F.H."/>
            <person name="Franceschini L.M."/>
            <person name="Leite T.F."/>
            <person name="Margarido G.R.A."/>
            <person name="Almeida C.A."/>
            <person name="Ferrarezi J.A."/>
            <person name="Labate C.A."/>
        </authorList>
    </citation>
    <scope>NUCLEOTIDE SEQUENCE</scope>
    <source>
        <strain evidence="6">MF-1</strain>
    </source>
</reference>
<dbReference type="AlphaFoldDB" id="A0A9Q3F701"/>
<feature type="region of interest" description="Disordered" evidence="4">
    <location>
        <begin position="358"/>
        <end position="380"/>
    </location>
</feature>
<dbReference type="InterPro" id="IPR001969">
    <property type="entry name" value="Aspartic_peptidase_AS"/>
</dbReference>
<feature type="domain" description="Peptidase A2" evidence="5">
    <location>
        <begin position="499"/>
        <end position="536"/>
    </location>
</feature>
<dbReference type="OrthoDB" id="2506366at2759"/>
<dbReference type="Pfam" id="PF00077">
    <property type="entry name" value="RVP"/>
    <property type="match status" value="1"/>
</dbReference>
<evidence type="ECO:0000259" key="5">
    <source>
        <dbReference type="PROSITE" id="PS50175"/>
    </source>
</evidence>
<dbReference type="PROSITE" id="PS00141">
    <property type="entry name" value="ASP_PROTEASE"/>
    <property type="match status" value="1"/>
</dbReference>